<keyword evidence="1" id="KW-0732">Signal</keyword>
<evidence type="ECO:0000256" key="1">
    <source>
        <dbReference type="SAM" id="SignalP"/>
    </source>
</evidence>
<dbReference type="EMBL" id="JANUGU010000005">
    <property type="protein sequence ID" value="MCS0659633.1"/>
    <property type="molecule type" value="Genomic_DNA"/>
</dbReference>
<dbReference type="Proteomes" id="UP001204621">
    <property type="component" value="Unassembled WGS sequence"/>
</dbReference>
<feature type="signal peptide" evidence="1">
    <location>
        <begin position="1"/>
        <end position="19"/>
    </location>
</feature>
<reference evidence="2 3" key="1">
    <citation type="submission" date="2022-08" db="EMBL/GenBank/DDBJ databases">
        <title>Reclassification of Massilia species as members of the genera Telluria, Duganella, Pseudoduganella, Mokoshia gen. nov. and Zemynaea gen. nov. using orthogonal and non-orthogonal genome-based approaches.</title>
        <authorList>
            <person name="Bowman J.P."/>
        </authorList>
    </citation>
    <scope>NUCLEOTIDE SEQUENCE [LARGE SCALE GENOMIC DNA]</scope>
    <source>
        <strain evidence="2 3">JCM 31606</strain>
    </source>
</reference>
<organism evidence="2 3">
    <name type="scientific">Massilia terrae</name>
    <dbReference type="NCBI Taxonomy" id="1811224"/>
    <lineage>
        <taxon>Bacteria</taxon>
        <taxon>Pseudomonadati</taxon>
        <taxon>Pseudomonadota</taxon>
        <taxon>Betaproteobacteria</taxon>
        <taxon>Burkholderiales</taxon>
        <taxon>Oxalobacteraceae</taxon>
        <taxon>Telluria group</taxon>
        <taxon>Massilia</taxon>
    </lineage>
</organism>
<evidence type="ECO:0000313" key="2">
    <source>
        <dbReference type="EMBL" id="MCS0659633.1"/>
    </source>
</evidence>
<comment type="caution">
    <text evidence="2">The sequence shown here is derived from an EMBL/GenBank/DDBJ whole genome shotgun (WGS) entry which is preliminary data.</text>
</comment>
<name>A0ABT2D2T6_9BURK</name>
<keyword evidence="3" id="KW-1185">Reference proteome</keyword>
<evidence type="ECO:0008006" key="4">
    <source>
        <dbReference type="Google" id="ProtNLM"/>
    </source>
</evidence>
<dbReference type="RefSeq" id="WP_258812819.1">
    <property type="nucleotide sequence ID" value="NZ_JANUGU010000005.1"/>
</dbReference>
<proteinExistence type="predicted"/>
<protein>
    <recommendedName>
        <fullName evidence="4">Transporter</fullName>
    </recommendedName>
</protein>
<gene>
    <name evidence="2" type="ORF">NX778_16305</name>
</gene>
<evidence type="ECO:0000313" key="3">
    <source>
        <dbReference type="Proteomes" id="UP001204621"/>
    </source>
</evidence>
<accession>A0ABT2D2T6</accession>
<feature type="chain" id="PRO_5046781365" description="Transporter" evidence="1">
    <location>
        <begin position="20"/>
        <end position="251"/>
    </location>
</feature>
<sequence>MKHGFTLLLLALAAGAATAAPEEIQVYMNEMNKPGEFGLDVHANYVLSGSRELDYTGAQLSRHALRVTPEFSYGLTDSLELGAYILGARDAAGRYDIGGEKLRLKFIPSAPDSPLFYGANLELGRVDHRFDDNPWNGELKGILGYKGARWTAALNVNVDFKVSGPVPAPTTVELATKLGYAISDGTQLGIESYNELGQASRLGHPGRQAHTTYAVLDTSVKGWDLNLGIGRGNQLASDRWVLKAIIGVPFN</sequence>